<dbReference type="Proteomes" id="UP000009872">
    <property type="component" value="Unassembled WGS sequence"/>
</dbReference>
<proteinExistence type="predicted"/>
<evidence type="ECO:0000313" key="2">
    <source>
        <dbReference type="Proteomes" id="UP000009872"/>
    </source>
</evidence>
<sequence length="43" mass="4990">MELKKYTTMKTMNLIIGSTYYEGNFTHTFTPCVIYCSISKMAK</sequence>
<comment type="caution">
    <text evidence="1">The sequence shown here is derived from an EMBL/GenBank/DDBJ whole genome shotgun (WGS) entry which is preliminary data.</text>
</comment>
<evidence type="ECO:0000313" key="1">
    <source>
        <dbReference type="EMBL" id="EKU92307.1"/>
    </source>
</evidence>
<reference evidence="1 2" key="1">
    <citation type="submission" date="2012-09" db="EMBL/GenBank/DDBJ databases">
        <title>The Genome Sequence of Bacteroides oleiciplenus YIT 12058.</title>
        <authorList>
            <consortium name="The Broad Institute Genome Sequencing Platform"/>
            <person name="Earl A."/>
            <person name="Ward D."/>
            <person name="Feldgarden M."/>
            <person name="Gevers D."/>
            <person name="Morotomi M."/>
            <person name="Walker B."/>
            <person name="Young S.K."/>
            <person name="Zeng Q."/>
            <person name="Gargeya S."/>
            <person name="Fitzgerald M."/>
            <person name="Haas B."/>
            <person name="Abouelleil A."/>
            <person name="Alvarado L."/>
            <person name="Arachchi H.M."/>
            <person name="Berlin A.M."/>
            <person name="Chapman S.B."/>
            <person name="Goldberg J."/>
            <person name="Griggs A."/>
            <person name="Gujja S."/>
            <person name="Hansen M."/>
            <person name="Howarth C."/>
            <person name="Imamovic A."/>
            <person name="Larimer J."/>
            <person name="McCowen C."/>
            <person name="Montmayeur A."/>
            <person name="Murphy C."/>
            <person name="Neiman D."/>
            <person name="Pearson M."/>
            <person name="Priest M."/>
            <person name="Roberts A."/>
            <person name="Saif S."/>
            <person name="Shea T."/>
            <person name="Sisk P."/>
            <person name="Sykes S."/>
            <person name="Wortman J."/>
            <person name="Nusbaum C."/>
            <person name="Birren B."/>
        </authorList>
    </citation>
    <scope>NUCLEOTIDE SEQUENCE [LARGE SCALE GENOMIC DNA]</scope>
    <source>
        <strain evidence="1 2">YIT 12058</strain>
    </source>
</reference>
<accession>K9EMY5</accession>
<dbReference type="EMBL" id="ADLF01000002">
    <property type="protein sequence ID" value="EKU92307.1"/>
    <property type="molecule type" value="Genomic_DNA"/>
</dbReference>
<dbReference type="AlphaFoldDB" id="K9EMY5"/>
<protein>
    <submittedName>
        <fullName evidence="1">Uncharacterized protein</fullName>
    </submittedName>
</protein>
<dbReference type="HOGENOM" id="CLU_3229762_0_0_10"/>
<organism evidence="1 2">
    <name type="scientific">Bacteroides oleiciplenus YIT 12058</name>
    <dbReference type="NCBI Taxonomy" id="742727"/>
    <lineage>
        <taxon>Bacteria</taxon>
        <taxon>Pseudomonadati</taxon>
        <taxon>Bacteroidota</taxon>
        <taxon>Bacteroidia</taxon>
        <taxon>Bacteroidales</taxon>
        <taxon>Bacteroidaceae</taxon>
        <taxon>Bacteroides</taxon>
    </lineage>
</organism>
<keyword evidence="2" id="KW-1185">Reference proteome</keyword>
<gene>
    <name evidence="1" type="ORF">HMPREF9447_00757</name>
</gene>
<name>K9EMY5_9BACE</name>